<evidence type="ECO:0000313" key="11">
    <source>
        <dbReference type="Proteomes" id="UP000775872"/>
    </source>
</evidence>
<gene>
    <name evidence="10" type="ORF">CSOL1703_00011904</name>
</gene>
<dbReference type="SMART" id="SM00320">
    <property type="entry name" value="WD40"/>
    <property type="match status" value="7"/>
</dbReference>
<dbReference type="PROSITE" id="PS50294">
    <property type="entry name" value="WD_REPEATS_REGION"/>
    <property type="match status" value="1"/>
</dbReference>
<dbReference type="SUPFAM" id="SSF50974">
    <property type="entry name" value="Nitrous oxide reductase, N-terminal domain"/>
    <property type="match status" value="1"/>
</dbReference>
<dbReference type="PROSITE" id="PS50837">
    <property type="entry name" value="NACHT"/>
    <property type="match status" value="1"/>
</dbReference>
<evidence type="ECO:0000256" key="8">
    <source>
        <dbReference type="SAM" id="Coils"/>
    </source>
</evidence>
<keyword evidence="2" id="KW-0677">Repeat</keyword>
<dbReference type="InterPro" id="IPR056884">
    <property type="entry name" value="NPHP3-like_N"/>
</dbReference>
<comment type="similarity">
    <text evidence="4">Belongs to the WD repeat MDV1/CAF4 family.</text>
</comment>
<accession>A0A9P0E7R2</accession>
<feature type="domain" description="NACHT" evidence="9">
    <location>
        <begin position="196"/>
        <end position="344"/>
    </location>
</feature>
<dbReference type="SUPFAM" id="SSF52540">
    <property type="entry name" value="P-loop containing nucleoside triphosphate hydrolases"/>
    <property type="match status" value="1"/>
</dbReference>
<keyword evidence="11" id="KW-1185">Reference proteome</keyword>
<dbReference type="Pfam" id="PF24883">
    <property type="entry name" value="NPHP3_N"/>
    <property type="match status" value="1"/>
</dbReference>
<dbReference type="Gene3D" id="3.40.50.300">
    <property type="entry name" value="P-loop containing nucleotide triphosphate hydrolases"/>
    <property type="match status" value="1"/>
</dbReference>
<proteinExistence type="inferred from homology"/>
<dbReference type="OrthoDB" id="538223at2759"/>
<dbReference type="Proteomes" id="UP000775872">
    <property type="component" value="Unassembled WGS sequence"/>
</dbReference>
<dbReference type="InterPro" id="IPR011045">
    <property type="entry name" value="N2O_reductase_N"/>
</dbReference>
<feature type="repeat" description="WD" evidence="7">
    <location>
        <begin position="1297"/>
        <end position="1329"/>
    </location>
</feature>
<keyword evidence="1 7" id="KW-0853">WD repeat</keyword>
<sequence length="1466" mass="163617">MSGLEGLGLAANIIAVIDLSAKVISWCYQYSKDVKNARADIEQLQQETNRLKIVAEDIRNLLEGPNGAKLTTAKRLSTAAGQVRSVLDTVDKTLSNQKGLRRFGLRALKWPYESKDVEGLLQELVRTREIFHLGLQIDQTNIIIGIDERAKLDRIPVAEGASSHADDQDATTCLPDTRVQLQQDIWEWVNSDTAKPIMWLSGSAGTGKSTISLTVSSEFEKVGILGATFFFTRTQKDRSNLSKFVSTLAADLAVKIPETCRHVLDTVENQSDIFKKGVGDQLDQLIIDPIIQCSAIRGQRPIVIVIDALDECEREADSRSLIQLLTRSKIAQVSHLRILLTSRPELPIRLGFSLADSESFQSLTLHDIPDEVIRKDILTFLLFHLSKIREEYNASEISHGRKLDPAWPGKEMTQTLLGMSVPLFIFAATVCRFIGDHVYGHPDKLLCEVLDFGTKSQESQPQLDKTYFPVVNQLIAGRSTKHQPQILQRFRLVVGSMILLATPLSKQTLGRILGIEDDEIDHLLDGLHSVVDNPSAPELPIRFFHLSFRDFLLDLDKQDSPFWVDETKSHAHLASRSLITLNNTLKQNICGITDWSKSRKDLNLESAQIESFLYPEVQYACIYWVHHFDMAGADLVDDGQVFAFMKTHFLHWLEALSLLGQAHECTLYIKTLQRISNPVHGKELLKFLHDAEYFTLAYTSAIDTFPLQIYWSLLAFTPVKSIFRKLYTSTVNGGTIIRITGESEWSYCVQTLKATHADRPQHVAFSQDSALIATTDSLGGIWVWNTVNGELVRNIKPPDHVECLVPPLFSPDSSLICSTALTWSHTTNQVWDIITGQQVLGTARLPSIGGDLGTFPPPTAYIERQSESTMGIWRLEQDFPQVVGLVRARDASDLKYACSVDCKLIAISGKDNGKYEAWTQIRNVNSGTLVSSWRQQFLQVTCSIFSPDSALLAVCGLRSYRLTGHLSLYDVKTGEPLETSFSGVPPYVWSVAFSHDSVLVATGSIRGEIHLWRTETGECVQTLGGYSHGITSIVFSHDSRLLASASENNTVRLWRVAEAGNNSLGEQKLHRETHTITISPNSKKIATLDDAGLCMWSADTGECTWSYRCQANAKLLFSPNSAFILVQEKKEFGKINKSGLLHTDTGDCVSLNGQAQKSREGAFSNDSELLAFTDGDSSASYICVWRTTTGNCVQRFECPKGNWDNLSFSQDSKLIAGIGRGIICTWDITSGQCRQQTMPETYVNASYLSITFSPNLDWAAGINLYNEIRVWKCDTGKLIHDCYVPSLDLRTFDMTYAIIFVPNSNYIIVSSSSGLIYVWDFQTGIRMARTKNLYPHHGAVSFQSESSQLLVGTGAVELVNLLPYPLPNSPSSSSERLDKSIEPRRSGYGISLDYSWITWDDDNFFYLPLSYQPDEFDAILVSGSVVIIGYKRLRKTVVFKFTSARGSKPVADIHFIDHCKPIPSRR</sequence>
<dbReference type="InterPro" id="IPR015943">
    <property type="entry name" value="WD40/YVTN_repeat-like_dom_sf"/>
</dbReference>
<comment type="caution">
    <text evidence="10">The sequence shown here is derived from an EMBL/GenBank/DDBJ whole genome shotgun (WGS) entry which is preliminary data.</text>
</comment>
<evidence type="ECO:0000256" key="4">
    <source>
        <dbReference type="ARBA" id="ARBA00038415"/>
    </source>
</evidence>
<dbReference type="GO" id="GO:1990234">
    <property type="term" value="C:transferase complex"/>
    <property type="evidence" value="ECO:0007669"/>
    <property type="project" value="UniProtKB-ARBA"/>
</dbReference>
<comment type="function">
    <text evidence="6">Involved in mitochondrial fission. Acts as an adapter protein required to form mitochondrial fission complexes. Formation of these complexes is required to promote constriction and fission of the mitochondrial compartment at a late step in mitochondrial division.</text>
</comment>
<evidence type="ECO:0000256" key="5">
    <source>
        <dbReference type="ARBA" id="ARBA00039789"/>
    </source>
</evidence>
<feature type="repeat" description="WD" evidence="7">
    <location>
        <begin position="1023"/>
        <end position="1056"/>
    </location>
</feature>
<dbReference type="InterPro" id="IPR027417">
    <property type="entry name" value="P-loop_NTPase"/>
</dbReference>
<dbReference type="PANTHER" id="PTHR22847">
    <property type="entry name" value="WD40 REPEAT PROTEIN"/>
    <property type="match status" value="1"/>
</dbReference>
<feature type="repeat" description="WD" evidence="7">
    <location>
        <begin position="981"/>
        <end position="1022"/>
    </location>
</feature>
<evidence type="ECO:0000313" key="10">
    <source>
        <dbReference type="EMBL" id="CAH0046176.1"/>
    </source>
</evidence>
<protein>
    <recommendedName>
        <fullName evidence="5">Mitochondrial division protein 1</fullName>
    </recommendedName>
</protein>
<dbReference type="PANTHER" id="PTHR22847:SF637">
    <property type="entry name" value="WD REPEAT DOMAIN 5B"/>
    <property type="match status" value="1"/>
</dbReference>
<dbReference type="EMBL" id="CABFOC020000014">
    <property type="protein sequence ID" value="CAH0046176.1"/>
    <property type="molecule type" value="Genomic_DNA"/>
</dbReference>
<evidence type="ECO:0000256" key="7">
    <source>
        <dbReference type="PROSITE-ProRule" id="PRU00221"/>
    </source>
</evidence>
<organism evidence="10 11">
    <name type="scientific">Clonostachys solani</name>
    <dbReference type="NCBI Taxonomy" id="160281"/>
    <lineage>
        <taxon>Eukaryota</taxon>
        <taxon>Fungi</taxon>
        <taxon>Dikarya</taxon>
        <taxon>Ascomycota</taxon>
        <taxon>Pezizomycotina</taxon>
        <taxon>Sordariomycetes</taxon>
        <taxon>Hypocreomycetidae</taxon>
        <taxon>Hypocreales</taxon>
        <taxon>Bionectriaceae</taxon>
        <taxon>Clonostachys</taxon>
    </lineage>
</organism>
<evidence type="ECO:0000256" key="1">
    <source>
        <dbReference type="ARBA" id="ARBA00022574"/>
    </source>
</evidence>
<evidence type="ECO:0000259" key="9">
    <source>
        <dbReference type="PROSITE" id="PS50837"/>
    </source>
</evidence>
<dbReference type="InterPro" id="IPR011044">
    <property type="entry name" value="Quino_amine_DH_bsu"/>
</dbReference>
<keyword evidence="3 8" id="KW-0175">Coiled coil</keyword>
<dbReference type="Pfam" id="PF00400">
    <property type="entry name" value="WD40"/>
    <property type="match status" value="2"/>
</dbReference>
<dbReference type="InterPro" id="IPR007111">
    <property type="entry name" value="NACHT_NTPase"/>
</dbReference>
<feature type="coiled-coil region" evidence="8">
    <location>
        <begin position="27"/>
        <end position="61"/>
    </location>
</feature>
<evidence type="ECO:0000256" key="3">
    <source>
        <dbReference type="ARBA" id="ARBA00023054"/>
    </source>
</evidence>
<evidence type="ECO:0000256" key="2">
    <source>
        <dbReference type="ARBA" id="ARBA00022737"/>
    </source>
</evidence>
<dbReference type="Gene3D" id="2.130.10.10">
    <property type="entry name" value="YVTN repeat-like/Quinoprotein amine dehydrogenase"/>
    <property type="match status" value="3"/>
</dbReference>
<evidence type="ECO:0000256" key="6">
    <source>
        <dbReference type="ARBA" id="ARBA00043913"/>
    </source>
</evidence>
<reference evidence="10" key="1">
    <citation type="submission" date="2021-10" db="EMBL/GenBank/DDBJ databases">
        <authorList>
            <person name="Piombo E."/>
        </authorList>
    </citation>
    <scope>NUCLEOTIDE SEQUENCE</scope>
</reference>
<dbReference type="InterPro" id="IPR001680">
    <property type="entry name" value="WD40_rpt"/>
</dbReference>
<name>A0A9P0E7R2_9HYPO</name>
<dbReference type="SUPFAM" id="SSF50969">
    <property type="entry name" value="YVTN repeat-like/Quinoprotein amine dehydrogenase"/>
    <property type="match status" value="2"/>
</dbReference>
<dbReference type="PROSITE" id="PS50082">
    <property type="entry name" value="WD_REPEATS_2"/>
    <property type="match status" value="3"/>
</dbReference>